<gene>
    <name evidence="3" type="ordered locus">Metfor_2001</name>
</gene>
<feature type="transmembrane region" description="Helical" evidence="2">
    <location>
        <begin position="12"/>
        <end position="32"/>
    </location>
</feature>
<dbReference type="STRING" id="593750.Metfor_2001"/>
<protein>
    <submittedName>
        <fullName evidence="3">Uncharacterized protein</fullName>
    </submittedName>
</protein>
<dbReference type="EMBL" id="CP003167">
    <property type="protein sequence ID" value="AGB03015.1"/>
    <property type="molecule type" value="Genomic_DNA"/>
</dbReference>
<dbReference type="KEGG" id="mfo:Metfor_2001"/>
<dbReference type="AlphaFoldDB" id="L0HG65"/>
<dbReference type="InParanoid" id="L0HG65"/>
<dbReference type="GeneID" id="14309394"/>
<keyword evidence="4" id="KW-1185">Reference proteome</keyword>
<keyword evidence="2" id="KW-0472">Membrane</keyword>
<organism evidence="3 4">
    <name type="scientific">Methanoregula formicica (strain DSM 22288 / NBRC 105244 / SMSP)</name>
    <dbReference type="NCBI Taxonomy" id="593750"/>
    <lineage>
        <taxon>Archaea</taxon>
        <taxon>Methanobacteriati</taxon>
        <taxon>Methanobacteriota</taxon>
        <taxon>Stenosarchaea group</taxon>
        <taxon>Methanomicrobia</taxon>
        <taxon>Methanomicrobiales</taxon>
        <taxon>Methanoregulaceae</taxon>
        <taxon>Methanoregula</taxon>
    </lineage>
</organism>
<dbReference type="RefSeq" id="WP_015285978.1">
    <property type="nucleotide sequence ID" value="NC_019943.1"/>
</dbReference>
<evidence type="ECO:0000313" key="3">
    <source>
        <dbReference type="EMBL" id="AGB03015.1"/>
    </source>
</evidence>
<proteinExistence type="predicted"/>
<reference evidence="4" key="1">
    <citation type="submission" date="2011-12" db="EMBL/GenBank/DDBJ databases">
        <title>Complete sequence of Methanoregula formicicum SMSP.</title>
        <authorList>
            <person name="Lucas S."/>
            <person name="Han J."/>
            <person name="Lapidus A."/>
            <person name="Cheng J.-F."/>
            <person name="Goodwin L."/>
            <person name="Pitluck S."/>
            <person name="Peters L."/>
            <person name="Ovchinnikova G."/>
            <person name="Teshima H."/>
            <person name="Detter J.C."/>
            <person name="Han C."/>
            <person name="Tapia R."/>
            <person name="Land M."/>
            <person name="Hauser L."/>
            <person name="Kyrpides N."/>
            <person name="Ivanova N."/>
            <person name="Pagani I."/>
            <person name="Imachi H."/>
            <person name="Tamaki H."/>
            <person name="Sekiguchi Y."/>
            <person name="Kamagata Y."/>
            <person name="Cadillo-Quiroz H."/>
            <person name="Zinder S."/>
            <person name="Liu W.-T."/>
            <person name="Woyke T."/>
        </authorList>
    </citation>
    <scope>NUCLEOTIDE SEQUENCE [LARGE SCALE GENOMIC DNA]</scope>
    <source>
        <strain evidence="4">DSM 22288 / NBRC 105244 / SMSP</strain>
    </source>
</reference>
<feature type="region of interest" description="Disordered" evidence="1">
    <location>
        <begin position="41"/>
        <end position="64"/>
    </location>
</feature>
<name>L0HG65_METFS</name>
<dbReference type="Proteomes" id="UP000010824">
    <property type="component" value="Chromosome"/>
</dbReference>
<sequence length="193" mass="22422">MKFSEFKQHKIAISLALVFIGFAGSLIIYIAFFHPEEWQSPPQKNLQPTPAEPTTQQSPVASPTERPHYDYCMIDEVHPDYLRVIPDFISPNATIVHLTSDDLEPFPEYQKVMMDESRLTQKWRGGHRSIAAFKDYQRQYSDFRNLACIKSPEPECNPLQAALYEYNGRYFRVGCYPDFGRERPTPPPSPFTW</sequence>
<dbReference type="HOGENOM" id="CLU_1521883_0_0_2"/>
<feature type="compositionally biased region" description="Polar residues" evidence="1">
    <location>
        <begin position="41"/>
        <end position="61"/>
    </location>
</feature>
<evidence type="ECO:0000313" key="4">
    <source>
        <dbReference type="Proteomes" id="UP000010824"/>
    </source>
</evidence>
<keyword evidence="2" id="KW-1133">Transmembrane helix</keyword>
<evidence type="ECO:0000256" key="2">
    <source>
        <dbReference type="SAM" id="Phobius"/>
    </source>
</evidence>
<dbReference type="OrthoDB" id="384772at2157"/>
<keyword evidence="2" id="KW-0812">Transmembrane</keyword>
<reference evidence="3 4" key="2">
    <citation type="journal article" date="2014" name="Genome Announc.">
        <title>Complete Genome Sequence of Methanoregula formicica SMSPT, a Mesophilic Hydrogenotrophic Methanogen Isolated from a Methanogenic Upflow Anaerobic Sludge Blanket Reactor.</title>
        <authorList>
            <person name="Yamamoto K."/>
            <person name="Tamaki H."/>
            <person name="Cadillo-Quiroz H."/>
            <person name="Imachi H."/>
            <person name="Kyrpides N."/>
            <person name="Woyke T."/>
            <person name="Goodwin L."/>
            <person name="Zinder S.H."/>
            <person name="Kamagata Y."/>
            <person name="Liu W.T."/>
        </authorList>
    </citation>
    <scope>NUCLEOTIDE SEQUENCE [LARGE SCALE GENOMIC DNA]</scope>
    <source>
        <strain evidence="4">DSM 22288 / NBRC 105244 / SMSP</strain>
    </source>
</reference>
<accession>L0HG65</accession>
<evidence type="ECO:0000256" key="1">
    <source>
        <dbReference type="SAM" id="MobiDB-lite"/>
    </source>
</evidence>